<dbReference type="Proteomes" id="UP000004129">
    <property type="component" value="Unassembled WGS sequence"/>
</dbReference>
<dbReference type="InterPro" id="IPR010106">
    <property type="entry name" value="RpnA"/>
</dbReference>
<dbReference type="eggNOG" id="COG5464">
    <property type="taxonomic scope" value="Bacteria"/>
</dbReference>
<comment type="caution">
    <text evidence="2">The sequence shown here is derived from an EMBL/GenBank/DDBJ whole genome shotgun (WGS) entry which is preliminary data.</text>
</comment>
<dbReference type="STRING" id="679201.HMPREF9334_01148"/>
<dbReference type="PANTHER" id="PTHR41317:SF1">
    <property type="entry name" value="PD-(D_E)XK NUCLEASE FAMILY TRANSPOSASE"/>
    <property type="match status" value="1"/>
</dbReference>
<evidence type="ECO:0000256" key="1">
    <source>
        <dbReference type="SAM" id="MobiDB-lite"/>
    </source>
</evidence>
<proteinExistence type="predicted"/>
<protein>
    <recommendedName>
        <fullName evidence="4">Essential protein Yae1 N-terminal domain-containing protein</fullName>
    </recommendedName>
</protein>
<feature type="region of interest" description="Disordered" evidence="1">
    <location>
        <begin position="239"/>
        <end position="269"/>
    </location>
</feature>
<keyword evidence="3" id="KW-1185">Reference proteome</keyword>
<accession>G5GPG7</accession>
<dbReference type="NCBIfam" id="TIGR01784">
    <property type="entry name" value="T_den_put_tspse"/>
    <property type="match status" value="1"/>
</dbReference>
<gene>
    <name evidence="2" type="ORF">HMPREF9334_01148</name>
</gene>
<dbReference type="PANTHER" id="PTHR41317">
    <property type="entry name" value="PD-(D_E)XK NUCLEASE FAMILY TRANSPOSASE"/>
    <property type="match status" value="1"/>
</dbReference>
<evidence type="ECO:0000313" key="3">
    <source>
        <dbReference type="Proteomes" id="UP000004129"/>
    </source>
</evidence>
<name>G5GPG7_9FIRM</name>
<organism evidence="2 3">
    <name type="scientific">Selenomonas infelix ATCC 43532</name>
    <dbReference type="NCBI Taxonomy" id="679201"/>
    <lineage>
        <taxon>Bacteria</taxon>
        <taxon>Bacillati</taxon>
        <taxon>Bacillota</taxon>
        <taxon>Negativicutes</taxon>
        <taxon>Selenomonadales</taxon>
        <taxon>Selenomonadaceae</taxon>
        <taxon>Selenomonas</taxon>
    </lineage>
</organism>
<dbReference type="EMBL" id="ACZM01000012">
    <property type="protein sequence ID" value="EHG20952.1"/>
    <property type="molecule type" value="Genomic_DNA"/>
</dbReference>
<dbReference type="PATRIC" id="fig|679201.3.peg.1162"/>
<evidence type="ECO:0000313" key="2">
    <source>
        <dbReference type="EMBL" id="EHG20952.1"/>
    </source>
</evidence>
<evidence type="ECO:0008006" key="4">
    <source>
        <dbReference type="Google" id="ProtNLM"/>
    </source>
</evidence>
<dbReference type="Pfam" id="PF12784">
    <property type="entry name" value="PDDEXK_2"/>
    <property type="match status" value="1"/>
</dbReference>
<sequence length="307" mass="36041">MNDVAFKFIFGKEERKRITIDFLNAVLEESLGHEIKDITFRQSEMLPDSDEGKMSRLDIVCALDTGELVDVEVQVVNQQNMQRRTLFYWSRLYMLSLTCGGDYDILRPAITINLLAFEMLPQEDPVAMYSIYNIENGDRLNNDMELYFIELPKYERKPKKSIRESTKMERWLAYFANKMTDQEREELAMSEAAIREAMEAERIFLSDPDVYLSYVNRQMAIMDFNTNVKYALKEGREKGLVEGREEGRAEGREEGRAEGRAEGREEGENRMARLLTMLYEKGEKEEARQAAMNPEARYRLYEKYHIE</sequence>
<dbReference type="AlphaFoldDB" id="G5GPG7"/>
<dbReference type="HOGENOM" id="CLU_057504_0_2_9"/>
<reference evidence="2 3" key="1">
    <citation type="submission" date="2011-08" db="EMBL/GenBank/DDBJ databases">
        <title>The Genome Sequence of Selenomonas infelix ATCC 43532.</title>
        <authorList>
            <consortium name="The Broad Institute Genome Sequencing Platform"/>
            <person name="Earl A."/>
            <person name="Ward D."/>
            <person name="Feldgarden M."/>
            <person name="Gevers D."/>
            <person name="Izard J."/>
            <person name="Blanton J.M."/>
            <person name="Baranova O.V."/>
            <person name="Dewhirst F.E."/>
            <person name="Young S.K."/>
            <person name="Zeng Q."/>
            <person name="Gargeya S."/>
            <person name="Fitzgerald M."/>
            <person name="Haas B."/>
            <person name="Abouelleil A."/>
            <person name="Alvarado L."/>
            <person name="Arachchi H.M."/>
            <person name="Berlin A."/>
            <person name="Brown A."/>
            <person name="Chapman S.B."/>
            <person name="Chen Z."/>
            <person name="Dunbar C."/>
            <person name="Freedman E."/>
            <person name="Gearin G."/>
            <person name="Gellesch M."/>
            <person name="Goldberg J."/>
            <person name="Griggs A."/>
            <person name="Gujja S."/>
            <person name="Heiman D."/>
            <person name="Howarth C."/>
            <person name="Larson L."/>
            <person name="Lui A."/>
            <person name="MacDonald P.J.P."/>
            <person name="Montmayeur A."/>
            <person name="Murphy C."/>
            <person name="Neiman D."/>
            <person name="Pearson M."/>
            <person name="Priest M."/>
            <person name="Roberts A."/>
            <person name="Saif S."/>
            <person name="Shea T."/>
            <person name="Shenoy N."/>
            <person name="Sisk P."/>
            <person name="Stolte C."/>
            <person name="Sykes S."/>
            <person name="Wortman J."/>
            <person name="Nusbaum C."/>
            <person name="Birren B."/>
        </authorList>
    </citation>
    <scope>NUCLEOTIDE SEQUENCE [LARGE SCALE GENOMIC DNA]</scope>
    <source>
        <strain evidence="2 3">ATCC 43532</strain>
    </source>
</reference>